<evidence type="ECO:0000313" key="4">
    <source>
        <dbReference type="Proteomes" id="UP001500301"/>
    </source>
</evidence>
<dbReference type="Proteomes" id="UP001500301">
    <property type="component" value="Unassembled WGS sequence"/>
</dbReference>
<accession>A0ABP6WH38</accession>
<dbReference type="EMBL" id="BAABBB010000026">
    <property type="protein sequence ID" value="GAA3550337.1"/>
    <property type="molecule type" value="Genomic_DNA"/>
</dbReference>
<gene>
    <name evidence="3" type="ORF">GCM10022263_41650</name>
</gene>
<feature type="signal peptide" evidence="1">
    <location>
        <begin position="1"/>
        <end position="26"/>
    </location>
</feature>
<reference evidence="4" key="1">
    <citation type="journal article" date="2019" name="Int. J. Syst. Evol. Microbiol.">
        <title>The Global Catalogue of Microorganisms (GCM) 10K type strain sequencing project: providing services to taxonomists for standard genome sequencing and annotation.</title>
        <authorList>
            <consortium name="The Broad Institute Genomics Platform"/>
            <consortium name="The Broad Institute Genome Sequencing Center for Infectious Disease"/>
            <person name="Wu L."/>
            <person name="Ma J."/>
        </authorList>
    </citation>
    <scope>NUCLEOTIDE SEQUENCE [LARGE SCALE GENOMIC DNA]</scope>
    <source>
        <strain evidence="4">JCM 17460</strain>
    </source>
</reference>
<dbReference type="SUPFAM" id="SSF55797">
    <property type="entry name" value="PR-1-like"/>
    <property type="match status" value="1"/>
</dbReference>
<dbReference type="InterPro" id="IPR014044">
    <property type="entry name" value="CAP_dom"/>
</dbReference>
<dbReference type="PANTHER" id="PTHR31157:SF1">
    <property type="entry name" value="SCP DOMAIN-CONTAINING PROTEIN"/>
    <property type="match status" value="1"/>
</dbReference>
<keyword evidence="4" id="KW-1185">Reference proteome</keyword>
<sequence>MLPVRSVLLPGAVLATVVLTMAPASSHPAPAPRPAPRIDTARVEVQLLDRVNVVRRQAGCRRLRPKAGLHGAAAAHSAAMGATGTLSHQLPGEPVLRDRVAAAGFRNAARMGEVIARGPTSARSALDRWLDSPPHRAVLLDCRLRLVGLGVESVGEQLWWTVDLVRC</sequence>
<comment type="caution">
    <text evidence="3">The sequence shown here is derived from an EMBL/GenBank/DDBJ whole genome shotgun (WGS) entry which is preliminary data.</text>
</comment>
<evidence type="ECO:0000259" key="2">
    <source>
        <dbReference type="Pfam" id="PF00188"/>
    </source>
</evidence>
<name>A0ABP6WH38_9ACTN</name>
<protein>
    <recommendedName>
        <fullName evidence="2">SCP domain-containing protein</fullName>
    </recommendedName>
</protein>
<evidence type="ECO:0000313" key="3">
    <source>
        <dbReference type="EMBL" id="GAA3550337.1"/>
    </source>
</evidence>
<feature type="domain" description="SCP" evidence="2">
    <location>
        <begin position="48"/>
        <end position="162"/>
    </location>
</feature>
<proteinExistence type="predicted"/>
<dbReference type="InterPro" id="IPR035940">
    <property type="entry name" value="CAP_sf"/>
</dbReference>
<dbReference type="CDD" id="cd05379">
    <property type="entry name" value="CAP_bacterial"/>
    <property type="match status" value="1"/>
</dbReference>
<dbReference type="Pfam" id="PF00188">
    <property type="entry name" value="CAP"/>
    <property type="match status" value="1"/>
</dbReference>
<evidence type="ECO:0000256" key="1">
    <source>
        <dbReference type="SAM" id="SignalP"/>
    </source>
</evidence>
<feature type="chain" id="PRO_5046497818" description="SCP domain-containing protein" evidence="1">
    <location>
        <begin position="27"/>
        <end position="167"/>
    </location>
</feature>
<keyword evidence="1" id="KW-0732">Signal</keyword>
<dbReference type="PANTHER" id="PTHR31157">
    <property type="entry name" value="SCP DOMAIN-CONTAINING PROTEIN"/>
    <property type="match status" value="1"/>
</dbReference>
<dbReference type="Gene3D" id="3.40.33.10">
    <property type="entry name" value="CAP"/>
    <property type="match status" value="1"/>
</dbReference>
<organism evidence="3 4">
    <name type="scientific">Nocardioides daeguensis</name>
    <dbReference type="NCBI Taxonomy" id="908359"/>
    <lineage>
        <taxon>Bacteria</taxon>
        <taxon>Bacillati</taxon>
        <taxon>Actinomycetota</taxon>
        <taxon>Actinomycetes</taxon>
        <taxon>Propionibacteriales</taxon>
        <taxon>Nocardioidaceae</taxon>
        <taxon>Nocardioides</taxon>
    </lineage>
</organism>